<feature type="region of interest" description="Disordered" evidence="1">
    <location>
        <begin position="475"/>
        <end position="546"/>
    </location>
</feature>
<dbReference type="InParanoid" id="A0A0E1S166"/>
<protein>
    <recommendedName>
        <fullName evidence="2">BRCT domain-containing protein</fullName>
    </recommendedName>
</protein>
<dbReference type="PROSITE" id="PS50172">
    <property type="entry name" value="BRCT"/>
    <property type="match status" value="1"/>
</dbReference>
<feature type="region of interest" description="Disordered" evidence="1">
    <location>
        <begin position="387"/>
        <end position="410"/>
    </location>
</feature>
<dbReference type="EMBL" id="GG704913">
    <property type="protein sequence ID" value="EAS29555.1"/>
    <property type="molecule type" value="Genomic_DNA"/>
</dbReference>
<feature type="compositionally biased region" description="Basic residues" evidence="1">
    <location>
        <begin position="79"/>
        <end position="88"/>
    </location>
</feature>
<feature type="compositionally biased region" description="Low complexity" evidence="1">
    <location>
        <begin position="1092"/>
        <end position="1102"/>
    </location>
</feature>
<feature type="compositionally biased region" description="Low complexity" evidence="1">
    <location>
        <begin position="872"/>
        <end position="881"/>
    </location>
</feature>
<reference evidence="4" key="2">
    <citation type="journal article" date="2010" name="Genome Res.">
        <title>Population genomic sequencing of Coccidioides fungi reveals recent hybridization and transposon control.</title>
        <authorList>
            <person name="Neafsey D.E."/>
            <person name="Barker B.M."/>
            <person name="Sharpton T.J."/>
            <person name="Stajich J.E."/>
            <person name="Park D.J."/>
            <person name="Whiston E."/>
            <person name="Hung C.-Y."/>
            <person name="McMahan C."/>
            <person name="White J."/>
            <person name="Sykes S."/>
            <person name="Heiman D."/>
            <person name="Young S."/>
            <person name="Zeng Q."/>
            <person name="Abouelleil A."/>
            <person name="Aftuck L."/>
            <person name="Bessette D."/>
            <person name="Brown A."/>
            <person name="FitzGerald M."/>
            <person name="Lui A."/>
            <person name="Macdonald J.P."/>
            <person name="Priest M."/>
            <person name="Orbach M.J."/>
            <person name="Galgiani J.N."/>
            <person name="Kirkland T.N."/>
            <person name="Cole G.T."/>
            <person name="Birren B.W."/>
            <person name="Henn M.R."/>
            <person name="Taylor J.W."/>
            <person name="Rounsley S.D."/>
        </authorList>
    </citation>
    <scope>GENOME REANNOTATION</scope>
    <source>
        <strain evidence="4">RS</strain>
    </source>
</reference>
<sequence>MARRAPEPPSPPKRVTRARTRTVAEKEEANKETNNAMAASTSITTAPKRGRPRKNTAAVEVQSKPTTKPAATDTQGGAAKRRGPKAKHVQLPVDNDSSDDEVDVVTVRTAAKPLSTKTSTSSCTRTTRTRKETPRLPENSGHSEDDDDELAQPRQHKGKVVRSRKTATLASNKGGASSTESANQAIARRGRKAANAGGSSRMKQSVAAPARTVSTRSKPTTNAPKKKVAFLDMTEDFDKENQPLPPEMTEKQKGKAALGLKAKPVRRPVTPVSRDEEQASNVKAQVKKEPLSPKKPNQLARTSPSGSSDGAFSAASWTESAPFLKTPRKSPVKLPTLRPSLASPAKKIDFNASRRLTEPIPRGKNPAVDQEDTMACGRELMSLKDSIMISTPARRPPPSPYKDSIKESPRKAPIMLEPIDSTHHQMSAALKISPLKVSAIKPKGMPIPLQWSVAPSESLIKEKKSLFQSPAKRLISPSKRFPPMLDGEHSESSVNNIGQDSCSEFRALDTQFGQKRQAESGESNSPAREDMNDDVMVDENEPMFNDDDQLQVSDMAEVSRKLDVQLSAHMEDPFISLGDKSNISTPARGYEVTSGNSSISSIRHFSGVPPPAPSPPVFTSYSPRLDYRGDLPDEESDDESMITVTPSRSPARRQSIRLVNGADSSENIGFTPLANKLSQWKPDNQERKYPNRRGMFSIGDEEQLGAKSARHSLAMRHLISQGPRITSVVTQAEETLFEGETALHEPDTTIDGDMLNGDDGNFTILEDCDEDTLTAFPLEHKVDIVEDGSEDLRSCVDENMAPQEPTITINAAFFEETAQHEPQPHSPHRMLPMSVTPVRSGPRYTRTVHTVSKVPLKSEDGSLKVPRKRTRSFSSGANSSPPSTPIVTRSKTLPSPRKARSPLKPFIPVEDEPDTPPTLALPERPKCAPPSTASSPSKSPRKQPPGHDGVLQGAVVYTDVHTKEGADASGIFVELLTQMGARCVKSWNWNPRTSLSPVDGVEPKESKVGITHVVFKDGGVRTLEKVREANGVVKCVGVNWVLDCERSNKWLDEAEYAVDISMLPRGGQKRRKSMEPRALGNVNGTVVTLDCSSSSSGSGRSSVDPETMEEFMRLSPTPTPRSSRDSSVDSDYNDSEDVLATPKPKRRPRSSMAPPETPGYSYDYDPATSMSPTTPYHLSQGAKLMQQTCPPKQLRQGLFPVDGNNEEQTESLRIRLDAARRKSLIWKPKIGSPLGRQL</sequence>
<dbReference type="RefSeq" id="XP_001241138.1">
    <property type="nucleotide sequence ID" value="XM_001241137.2"/>
</dbReference>
<organism evidence="3 4">
    <name type="scientific">Coccidioides immitis (strain RS)</name>
    <name type="common">Valley fever fungus</name>
    <dbReference type="NCBI Taxonomy" id="246410"/>
    <lineage>
        <taxon>Eukaryota</taxon>
        <taxon>Fungi</taxon>
        <taxon>Dikarya</taxon>
        <taxon>Ascomycota</taxon>
        <taxon>Pezizomycotina</taxon>
        <taxon>Eurotiomycetes</taxon>
        <taxon>Eurotiomycetidae</taxon>
        <taxon>Onygenales</taxon>
        <taxon>Onygenaceae</taxon>
        <taxon>Coccidioides</taxon>
    </lineage>
</organism>
<dbReference type="VEuPathDB" id="FungiDB:CIMG_08301"/>
<feature type="domain" description="BRCT" evidence="2">
    <location>
        <begin position="1011"/>
        <end position="1058"/>
    </location>
</feature>
<feature type="compositionally biased region" description="Polar residues" evidence="1">
    <location>
        <begin position="212"/>
        <end position="223"/>
    </location>
</feature>
<dbReference type="STRING" id="246410.A0A0E1S166"/>
<evidence type="ECO:0000313" key="3">
    <source>
        <dbReference type="EMBL" id="EAS29555.1"/>
    </source>
</evidence>
<evidence type="ECO:0000259" key="2">
    <source>
        <dbReference type="PROSITE" id="PS50172"/>
    </source>
</evidence>
<dbReference type="GO" id="GO:0000278">
    <property type="term" value="P:mitotic cell cycle"/>
    <property type="evidence" value="ECO:0007669"/>
    <property type="project" value="TreeGrafter"/>
</dbReference>
<dbReference type="GeneID" id="4560252"/>
<feature type="compositionally biased region" description="Basic and acidic residues" evidence="1">
    <location>
        <begin position="22"/>
        <end position="31"/>
    </location>
</feature>
<dbReference type="PANTHER" id="PTHR14625:SF3">
    <property type="entry name" value="MICROCEPHALIN"/>
    <property type="match status" value="1"/>
</dbReference>
<dbReference type="Gene3D" id="3.40.50.10190">
    <property type="entry name" value="BRCT domain"/>
    <property type="match status" value="1"/>
</dbReference>
<dbReference type="InterPro" id="IPR036420">
    <property type="entry name" value="BRCT_dom_sf"/>
</dbReference>
<feature type="compositionally biased region" description="Low complexity" evidence="1">
    <location>
        <begin position="104"/>
        <end position="126"/>
    </location>
</feature>
<feature type="compositionally biased region" description="Low complexity" evidence="1">
    <location>
        <begin position="303"/>
        <end position="316"/>
    </location>
</feature>
<dbReference type="OMA" id="FTPGHNS"/>
<feature type="compositionally biased region" description="Acidic residues" evidence="1">
    <location>
        <begin position="531"/>
        <end position="546"/>
    </location>
</feature>
<feature type="region of interest" description="Disordered" evidence="1">
    <location>
        <begin position="818"/>
        <end position="950"/>
    </location>
</feature>
<dbReference type="InterPro" id="IPR022047">
    <property type="entry name" value="Microcephalin-like"/>
</dbReference>
<reference evidence="4" key="1">
    <citation type="journal article" date="2009" name="Genome Res.">
        <title>Comparative genomic analyses of the human fungal pathogens Coccidioides and their relatives.</title>
        <authorList>
            <person name="Sharpton T.J."/>
            <person name="Stajich J.E."/>
            <person name="Rounsley S.D."/>
            <person name="Gardner M.J."/>
            <person name="Wortman J.R."/>
            <person name="Jordar V.S."/>
            <person name="Maiti R."/>
            <person name="Kodira C.D."/>
            <person name="Neafsey D.E."/>
            <person name="Zeng Q."/>
            <person name="Hung C.-Y."/>
            <person name="McMahan C."/>
            <person name="Muszewska A."/>
            <person name="Grynberg M."/>
            <person name="Mandel M.A."/>
            <person name="Kellner E.M."/>
            <person name="Barker B.M."/>
            <person name="Galgiani J.N."/>
            <person name="Orbach M.J."/>
            <person name="Kirkland T.N."/>
            <person name="Cole G.T."/>
            <person name="Henn M.R."/>
            <person name="Birren B.W."/>
            <person name="Taylor J.W."/>
        </authorList>
    </citation>
    <scope>NUCLEOTIDE SEQUENCE [LARGE SCALE GENOMIC DNA]</scope>
    <source>
        <strain evidence="4">RS</strain>
    </source>
</reference>
<feature type="compositionally biased region" description="Low complexity" evidence="1">
    <location>
        <begin position="929"/>
        <end position="938"/>
    </location>
</feature>
<keyword evidence="4" id="KW-1185">Reference proteome</keyword>
<proteinExistence type="predicted"/>
<evidence type="ECO:0000313" key="4">
    <source>
        <dbReference type="Proteomes" id="UP000001261"/>
    </source>
</evidence>
<dbReference type="KEGG" id="cim:CIMG_08301"/>
<dbReference type="PANTHER" id="PTHR14625">
    <property type="entry name" value="MICROCEPHALIN"/>
    <property type="match status" value="1"/>
</dbReference>
<feature type="compositionally biased region" description="Polar residues" evidence="1">
    <location>
        <begin position="166"/>
        <end position="184"/>
    </location>
</feature>
<feature type="region of interest" description="Disordered" evidence="1">
    <location>
        <begin position="1066"/>
        <end position="1176"/>
    </location>
</feature>
<gene>
    <name evidence="3" type="ORF">CIMG_08301</name>
</gene>
<dbReference type="SUPFAM" id="SSF52113">
    <property type="entry name" value="BRCT domain"/>
    <property type="match status" value="1"/>
</dbReference>
<dbReference type="AlphaFoldDB" id="A0A0E1S166"/>
<dbReference type="CDD" id="cd17716">
    <property type="entry name" value="BRCT_microcephalin_rpt1"/>
    <property type="match status" value="1"/>
</dbReference>
<evidence type="ECO:0000256" key="1">
    <source>
        <dbReference type="SAM" id="MobiDB-lite"/>
    </source>
</evidence>
<name>A0A0E1S166_COCIM</name>
<feature type="region of interest" description="Disordered" evidence="1">
    <location>
        <begin position="631"/>
        <end position="652"/>
    </location>
</feature>
<dbReference type="OrthoDB" id="2384350at2759"/>
<feature type="compositionally biased region" description="Basic residues" evidence="1">
    <location>
        <begin position="154"/>
        <end position="165"/>
    </location>
</feature>
<feature type="compositionally biased region" description="Polar residues" evidence="1">
    <location>
        <begin position="492"/>
        <end position="502"/>
    </location>
</feature>
<dbReference type="InterPro" id="IPR001357">
    <property type="entry name" value="BRCT_dom"/>
</dbReference>
<dbReference type="Proteomes" id="UP000001261">
    <property type="component" value="Unassembled WGS sequence"/>
</dbReference>
<accession>A0A0E1S166</accession>
<feature type="region of interest" description="Disordered" evidence="1">
    <location>
        <begin position="1"/>
        <end position="375"/>
    </location>
</feature>